<sequence length="319" mass="37160">MIASEQTPDAAVIYNTLLELYLQTWAKLDSKSQPTERVEQSEKVMKLLKESSMYAKDQALVLCQLYRFDKGILHLYEQGRLYQQVVRYHMDHNDYDEVIASCKRWGQDDPHVWVMALSYFAGKEDDLKLQMKEVLANIDEQKLLPPLLVIQTLANSKVCTLGVVKSFIMDRLLKENEKIEDEERLIREYVEETQKLRQKIHDLKTKPQVFQTSKCCVCKYQLELPSVHFLCQHSYHTPCFDSYAENENECPVCLEDNRKMLEVIRQHESSKDVNLTAAFAKDLKQEKDGFNVIAQYFGKGIFNEGKCLLVDLLTSQIRS</sequence>
<dbReference type="GO" id="GO:0048284">
    <property type="term" value="P:organelle fusion"/>
    <property type="evidence" value="ECO:0007669"/>
    <property type="project" value="TreeGrafter"/>
</dbReference>
<dbReference type="OrthoDB" id="26184at2759"/>
<dbReference type="GO" id="GO:0031902">
    <property type="term" value="C:late endosome membrane"/>
    <property type="evidence" value="ECO:0007669"/>
    <property type="project" value="UniProtKB-SubCell"/>
</dbReference>
<dbReference type="GO" id="GO:0007033">
    <property type="term" value="P:vacuole organization"/>
    <property type="evidence" value="ECO:0007669"/>
    <property type="project" value="TreeGrafter"/>
</dbReference>
<evidence type="ECO:0000256" key="6">
    <source>
        <dbReference type="ARBA" id="ARBA00023136"/>
    </source>
</evidence>
<dbReference type="InterPro" id="IPR057308">
    <property type="entry name" value="CHCR_PEP5_VPS11"/>
</dbReference>
<comment type="similarity">
    <text evidence="2">Belongs to the VPS11 family.</text>
</comment>
<dbReference type="GO" id="GO:0006886">
    <property type="term" value="P:intracellular protein transport"/>
    <property type="evidence" value="ECO:0007669"/>
    <property type="project" value="UniProtKB-UniRule"/>
</dbReference>
<feature type="coiled-coil region" evidence="9">
    <location>
        <begin position="172"/>
        <end position="206"/>
    </location>
</feature>
<protein>
    <submittedName>
        <fullName evidence="11">VPS11</fullName>
    </submittedName>
</protein>
<evidence type="ECO:0000313" key="12">
    <source>
        <dbReference type="Proteomes" id="UP000593567"/>
    </source>
</evidence>
<dbReference type="GO" id="GO:0007032">
    <property type="term" value="P:endosome organization"/>
    <property type="evidence" value="ECO:0007669"/>
    <property type="project" value="TreeGrafter"/>
</dbReference>
<accession>A0A7J7IUR6</accession>
<keyword evidence="9" id="KW-0175">Coiled coil</keyword>
<dbReference type="PANTHER" id="PTHR23323">
    <property type="entry name" value="VACUOLAR PROTEIN SORTING-ASSOCIATED PROTEIN"/>
    <property type="match status" value="1"/>
</dbReference>
<evidence type="ECO:0000256" key="4">
    <source>
        <dbReference type="ARBA" id="ARBA00022771"/>
    </source>
</evidence>
<keyword evidence="12" id="KW-1185">Reference proteome</keyword>
<evidence type="ECO:0000256" key="3">
    <source>
        <dbReference type="ARBA" id="ARBA00022723"/>
    </source>
</evidence>
<dbReference type="PROSITE" id="PS50089">
    <property type="entry name" value="ZF_RING_2"/>
    <property type="match status" value="1"/>
</dbReference>
<keyword evidence="3" id="KW-0479">Metal-binding</keyword>
<dbReference type="PANTHER" id="PTHR23323:SF24">
    <property type="entry name" value="VACUOLAR PROTEIN SORTING-ASSOCIATED PROTEIN 11 HOMOLOG"/>
    <property type="match status" value="1"/>
</dbReference>
<comment type="subcellular location">
    <subcellularLocation>
        <location evidence="1">Late endosome membrane</location>
        <topology evidence="1">Peripheral membrane protein</topology>
        <orientation evidence="1">Cytoplasmic side</orientation>
    </subcellularLocation>
</comment>
<dbReference type="Pfam" id="PF12451">
    <property type="entry name" value="VPS11_C"/>
    <property type="match status" value="1"/>
</dbReference>
<dbReference type="PROSITE" id="PS50236">
    <property type="entry name" value="CHCR"/>
    <property type="match status" value="1"/>
</dbReference>
<reference evidence="11" key="1">
    <citation type="submission" date="2020-06" db="EMBL/GenBank/DDBJ databases">
        <title>Draft genome of Bugula neritina, a colonial animal packing powerful symbionts and potential medicines.</title>
        <authorList>
            <person name="Rayko M."/>
        </authorList>
    </citation>
    <scope>NUCLEOTIDE SEQUENCE [LARGE SCALE GENOMIC DNA]</scope>
    <source>
        <strain evidence="11">Kwan_BN1</strain>
    </source>
</reference>
<evidence type="ECO:0000313" key="11">
    <source>
        <dbReference type="EMBL" id="KAF6017141.1"/>
    </source>
</evidence>
<dbReference type="GO" id="GO:0006904">
    <property type="term" value="P:vesicle docking involved in exocytosis"/>
    <property type="evidence" value="ECO:0007669"/>
    <property type="project" value="TreeGrafter"/>
</dbReference>
<dbReference type="Proteomes" id="UP000593567">
    <property type="component" value="Unassembled WGS sequence"/>
</dbReference>
<evidence type="ECO:0000256" key="8">
    <source>
        <dbReference type="PROSITE-ProRule" id="PRU01006"/>
    </source>
</evidence>
<organism evidence="11 12">
    <name type="scientific">Bugula neritina</name>
    <name type="common">Brown bryozoan</name>
    <name type="synonym">Sertularia neritina</name>
    <dbReference type="NCBI Taxonomy" id="10212"/>
    <lineage>
        <taxon>Eukaryota</taxon>
        <taxon>Metazoa</taxon>
        <taxon>Spiralia</taxon>
        <taxon>Lophotrochozoa</taxon>
        <taxon>Bryozoa</taxon>
        <taxon>Gymnolaemata</taxon>
        <taxon>Cheilostomatida</taxon>
        <taxon>Flustrina</taxon>
        <taxon>Buguloidea</taxon>
        <taxon>Bugulidae</taxon>
        <taxon>Bugula</taxon>
    </lineage>
</organism>
<gene>
    <name evidence="11" type="ORF">EB796_024536</name>
</gene>
<dbReference type="GO" id="GO:0030897">
    <property type="term" value="C:HOPS complex"/>
    <property type="evidence" value="ECO:0007669"/>
    <property type="project" value="TreeGrafter"/>
</dbReference>
<dbReference type="InterPro" id="IPR000547">
    <property type="entry name" value="Clathrin_H-chain/VPS_repeat"/>
</dbReference>
<keyword evidence="4 7" id="KW-0863">Zinc-finger</keyword>
<feature type="repeat" description="CHCR" evidence="8">
    <location>
        <begin position="1"/>
        <end position="129"/>
    </location>
</feature>
<dbReference type="SUPFAM" id="SSF57850">
    <property type="entry name" value="RING/U-box"/>
    <property type="match status" value="1"/>
</dbReference>
<proteinExistence type="inferred from homology"/>
<evidence type="ECO:0000259" key="10">
    <source>
        <dbReference type="PROSITE" id="PS50089"/>
    </source>
</evidence>
<feature type="domain" description="RING-type" evidence="10">
    <location>
        <begin position="215"/>
        <end position="253"/>
    </location>
</feature>
<dbReference type="InterPro" id="IPR001841">
    <property type="entry name" value="Znf_RING"/>
</dbReference>
<name>A0A7J7IUR6_BUGNE</name>
<evidence type="ECO:0000256" key="9">
    <source>
        <dbReference type="SAM" id="Coils"/>
    </source>
</evidence>
<dbReference type="InterPro" id="IPR013083">
    <property type="entry name" value="Znf_RING/FYVE/PHD"/>
</dbReference>
<dbReference type="InterPro" id="IPR024763">
    <property type="entry name" value="VPS11_C"/>
</dbReference>
<dbReference type="Gene3D" id="3.30.40.10">
    <property type="entry name" value="Zinc/RING finger domain, C3HC4 (zinc finger)"/>
    <property type="match status" value="1"/>
</dbReference>
<keyword evidence="6" id="KW-0472">Membrane</keyword>
<dbReference type="Pfam" id="PF13923">
    <property type="entry name" value="zf-C3HC4_2"/>
    <property type="match status" value="1"/>
</dbReference>
<evidence type="ECO:0000256" key="2">
    <source>
        <dbReference type="ARBA" id="ARBA00007070"/>
    </source>
</evidence>
<dbReference type="GO" id="GO:0008270">
    <property type="term" value="F:zinc ion binding"/>
    <property type="evidence" value="ECO:0007669"/>
    <property type="project" value="UniProtKB-KW"/>
</dbReference>
<dbReference type="EMBL" id="VXIV02003427">
    <property type="protein sequence ID" value="KAF6017141.1"/>
    <property type="molecule type" value="Genomic_DNA"/>
</dbReference>
<comment type="caution">
    <text evidence="11">The sequence shown here is derived from an EMBL/GenBank/DDBJ whole genome shotgun (WGS) entry which is preliminary data.</text>
</comment>
<evidence type="ECO:0000256" key="1">
    <source>
        <dbReference type="ARBA" id="ARBA00004492"/>
    </source>
</evidence>
<dbReference type="Pfam" id="PF23356">
    <property type="entry name" value="TPR_PEP5_VPS11"/>
    <property type="match status" value="1"/>
</dbReference>
<evidence type="ECO:0000256" key="7">
    <source>
        <dbReference type="PROSITE-ProRule" id="PRU00175"/>
    </source>
</evidence>
<keyword evidence="5" id="KW-0862">Zinc</keyword>
<dbReference type="AlphaFoldDB" id="A0A7J7IUR6"/>
<evidence type="ECO:0000256" key="5">
    <source>
        <dbReference type="ARBA" id="ARBA00022833"/>
    </source>
</evidence>
<dbReference type="CDD" id="cd16688">
    <property type="entry name" value="RING-H2_Vps11"/>
    <property type="match status" value="1"/>
</dbReference>
<dbReference type="GO" id="GO:0030674">
    <property type="term" value="F:protein-macromolecule adaptor activity"/>
    <property type="evidence" value="ECO:0007669"/>
    <property type="project" value="TreeGrafter"/>
</dbReference>